<reference evidence="3 4" key="1">
    <citation type="submission" date="2018-08" db="EMBL/GenBank/DDBJ databases">
        <title>A genome reference for cultivated species of the human gut microbiota.</title>
        <authorList>
            <person name="Zou Y."/>
            <person name="Xue W."/>
            <person name="Luo G."/>
        </authorList>
    </citation>
    <scope>NUCLEOTIDE SEQUENCE [LARGE SCALE GENOMIC DNA]</scope>
    <source>
        <strain evidence="3 4">AM23-3</strain>
    </source>
</reference>
<proteinExistence type="predicted"/>
<dbReference type="AlphaFoldDB" id="A0A3R6D102"/>
<feature type="domain" description="Abortive phage infection protein C-terminal" evidence="2">
    <location>
        <begin position="238"/>
        <end position="575"/>
    </location>
</feature>
<sequence>MDNILKKMTEKAYQKYKTLPNGKPIVRQNIEADAFPIVVLDILYGEEKKKNFLEEEATELAKYVVAPPDSGIDIVVEHEDSDDYSYDFIQVKSSALPEVEIKKNLATMKRTIKDYLKKPSSVEENLVNVLGQTNFDTSYRNNCTYIVVHCGEIIYTELEKDEKIITGRELAVLKECVKGELPKVPEEAFEADSFNNFIIYDQLEIPDEDAILCNICGYDLAKLANKYLNTTLGRNILFGQNLRETLVKSKTYDGMEYTIRNEPGKFWFFNNGITVVAEDYDTENKNGDEVERFVLKNFSIINGAQTTSALGQFLKKAKLENDTNAIEQLKKVYVLTRILKVKNPKFRSDIAIYNNTQNPITTRDMASNRAEQLKLNDWLINGESPHIYVEIRRGTSIPQNVKLYKHQKTTNTELAQLAFAGFKVRPSIAKDKKNSLFDTDYSQNEYVLNQYYHEVFRYINEDDKGILFSKSKEEINELLFVQFLYKEAKKYVRKRYNERKVNTQQKYDKERDDEKRAELQNRIKDYETVSAIANICMFYCIAMYYQYKNEFDIFADSRVYNYEKFYSDKEYKEALIKEFSSLFLEQTIDIIKRVSQKAANLSTWIRVAKSEQLFLDEVKNRIDTDLTIEDKYKNYTEKFKINLEDN</sequence>
<evidence type="ECO:0000313" key="4">
    <source>
        <dbReference type="Proteomes" id="UP000284579"/>
    </source>
</evidence>
<feature type="coiled-coil region" evidence="1">
    <location>
        <begin position="493"/>
        <end position="529"/>
    </location>
</feature>
<organism evidence="3 4">
    <name type="scientific">Coprococcus comes</name>
    <dbReference type="NCBI Taxonomy" id="410072"/>
    <lineage>
        <taxon>Bacteria</taxon>
        <taxon>Bacillati</taxon>
        <taxon>Bacillota</taxon>
        <taxon>Clostridia</taxon>
        <taxon>Lachnospirales</taxon>
        <taxon>Lachnospiraceae</taxon>
        <taxon>Coprococcus</taxon>
    </lineage>
</organism>
<accession>A0A3R6D102</accession>
<dbReference type="Pfam" id="PF10592">
    <property type="entry name" value="AIPR"/>
    <property type="match status" value="1"/>
</dbReference>
<evidence type="ECO:0000259" key="2">
    <source>
        <dbReference type="Pfam" id="PF10592"/>
    </source>
</evidence>
<evidence type="ECO:0000313" key="3">
    <source>
        <dbReference type="EMBL" id="RHF80046.1"/>
    </source>
</evidence>
<keyword evidence="1" id="KW-0175">Coiled coil</keyword>
<name>A0A3R6D102_9FIRM</name>
<protein>
    <recommendedName>
        <fullName evidence="2">Abortive phage infection protein C-terminal domain-containing protein</fullName>
    </recommendedName>
</protein>
<dbReference type="RefSeq" id="WP_118199737.1">
    <property type="nucleotide sequence ID" value="NZ_QRHO01000040.1"/>
</dbReference>
<dbReference type="InterPro" id="IPR018891">
    <property type="entry name" value="AIPR_C"/>
</dbReference>
<dbReference type="EMBL" id="QRHO01000040">
    <property type="protein sequence ID" value="RHF80046.1"/>
    <property type="molecule type" value="Genomic_DNA"/>
</dbReference>
<evidence type="ECO:0000256" key="1">
    <source>
        <dbReference type="SAM" id="Coils"/>
    </source>
</evidence>
<comment type="caution">
    <text evidence="3">The sequence shown here is derived from an EMBL/GenBank/DDBJ whole genome shotgun (WGS) entry which is preliminary data.</text>
</comment>
<dbReference type="Proteomes" id="UP000284579">
    <property type="component" value="Unassembled WGS sequence"/>
</dbReference>
<gene>
    <name evidence="3" type="ORF">DW656_16145</name>
</gene>